<evidence type="ECO:0000256" key="8">
    <source>
        <dbReference type="SAM" id="MobiDB-lite"/>
    </source>
</evidence>
<dbReference type="Proteomes" id="UP000834106">
    <property type="component" value="Chromosome 9"/>
</dbReference>
<dbReference type="GO" id="GO:0043565">
    <property type="term" value="F:sequence-specific DNA binding"/>
    <property type="evidence" value="ECO:0007669"/>
    <property type="project" value="InterPro"/>
</dbReference>
<dbReference type="InterPro" id="IPR017396">
    <property type="entry name" value="TF_WRKY_IIc"/>
</dbReference>
<evidence type="ECO:0000256" key="3">
    <source>
        <dbReference type="ARBA" id="ARBA00023015"/>
    </source>
</evidence>
<name>A0AAD1ZE70_9LAMI</name>
<evidence type="ECO:0000256" key="5">
    <source>
        <dbReference type="ARBA" id="ARBA00023163"/>
    </source>
</evidence>
<dbReference type="InterPro" id="IPR044810">
    <property type="entry name" value="WRKY_plant"/>
</dbReference>
<dbReference type="Pfam" id="PF03106">
    <property type="entry name" value="WRKY"/>
    <property type="match status" value="1"/>
</dbReference>
<keyword evidence="3 7" id="KW-0805">Transcription regulation</keyword>
<dbReference type="SUPFAM" id="SSF118290">
    <property type="entry name" value="WRKY DNA-binding domain"/>
    <property type="match status" value="1"/>
</dbReference>
<dbReference type="Gene3D" id="2.20.25.80">
    <property type="entry name" value="WRKY domain"/>
    <property type="match status" value="1"/>
</dbReference>
<keyword evidence="6 7" id="KW-0539">Nucleus</keyword>
<gene>
    <name evidence="10" type="ORF">FPE_LOCUS15300</name>
</gene>
<sequence>MESKRSVKVEDLNPSSSSFSDHNLVGGNNSHRGLEDYSVDGENGSLGFMELLGVQAFGPSVLDMLPVLPNQNRTCTVDQDSSEVVNTPATPILSSISSESSGAGGPNDEQTKEVLDEVDEEEEEQKQKTKKQLKPKNMSQKRQREQRFAFMTRSEVDHLEDGYRWRKYGQKAVKNSPFPRSYYRCTNASCSVKKRIERCLYDPTIVMTTYEGQHTHPSPLMSRANPAAELMPRSKFSTGESAAIFVPSPLQMSLSSAAAEYQVHCNYSTPLNFGFMGSTNINSAASAHQKRICTPPSALITDYGLLQDIVPSIVRKEE</sequence>
<feature type="domain" description="WRKY" evidence="9">
    <location>
        <begin position="154"/>
        <end position="219"/>
    </location>
</feature>
<evidence type="ECO:0000259" key="9">
    <source>
        <dbReference type="PROSITE" id="PS50811"/>
    </source>
</evidence>
<dbReference type="PANTHER" id="PTHR31221">
    <property type="entry name" value="WRKY TRANSCRIPTION FACTOR PROTEIN 1-RELATED"/>
    <property type="match status" value="1"/>
</dbReference>
<comment type="subcellular location">
    <subcellularLocation>
        <location evidence="1 7">Nucleus</location>
    </subcellularLocation>
</comment>
<accession>A0AAD1ZE70</accession>
<evidence type="ECO:0000256" key="7">
    <source>
        <dbReference type="PIRNR" id="PIRNR038130"/>
    </source>
</evidence>
<dbReference type="InterPro" id="IPR003657">
    <property type="entry name" value="WRKY_dom"/>
</dbReference>
<organism evidence="10 11">
    <name type="scientific">Fraxinus pennsylvanica</name>
    <dbReference type="NCBI Taxonomy" id="56036"/>
    <lineage>
        <taxon>Eukaryota</taxon>
        <taxon>Viridiplantae</taxon>
        <taxon>Streptophyta</taxon>
        <taxon>Embryophyta</taxon>
        <taxon>Tracheophyta</taxon>
        <taxon>Spermatophyta</taxon>
        <taxon>Magnoliopsida</taxon>
        <taxon>eudicotyledons</taxon>
        <taxon>Gunneridae</taxon>
        <taxon>Pentapetalae</taxon>
        <taxon>asterids</taxon>
        <taxon>lamiids</taxon>
        <taxon>Lamiales</taxon>
        <taxon>Oleaceae</taxon>
        <taxon>Oleeae</taxon>
        <taxon>Fraxinus</taxon>
    </lineage>
</organism>
<dbReference type="InterPro" id="IPR036576">
    <property type="entry name" value="WRKY_dom_sf"/>
</dbReference>
<evidence type="ECO:0000313" key="11">
    <source>
        <dbReference type="Proteomes" id="UP000834106"/>
    </source>
</evidence>
<feature type="compositionally biased region" description="Polar residues" evidence="8">
    <location>
        <begin position="13"/>
        <end position="31"/>
    </location>
</feature>
<evidence type="ECO:0000256" key="2">
    <source>
        <dbReference type="ARBA" id="ARBA00008964"/>
    </source>
</evidence>
<evidence type="ECO:0000256" key="1">
    <source>
        <dbReference type="ARBA" id="ARBA00004123"/>
    </source>
</evidence>
<dbReference type="FunFam" id="2.20.25.80:FF:000003">
    <property type="entry name" value="WRKY transcription factor 57"/>
    <property type="match status" value="1"/>
</dbReference>
<feature type="compositionally biased region" description="Basic and acidic residues" evidence="8">
    <location>
        <begin position="1"/>
        <end position="11"/>
    </location>
</feature>
<keyword evidence="5 7" id="KW-0804">Transcription</keyword>
<evidence type="ECO:0000313" key="10">
    <source>
        <dbReference type="EMBL" id="CAI9767870.1"/>
    </source>
</evidence>
<protein>
    <recommendedName>
        <fullName evidence="7">WRKY transcription factor</fullName>
    </recommendedName>
</protein>
<evidence type="ECO:0000256" key="4">
    <source>
        <dbReference type="ARBA" id="ARBA00023125"/>
    </source>
</evidence>
<comment type="similarity">
    <text evidence="2 7">Belongs to the WRKY group II-c family.</text>
</comment>
<dbReference type="PIRSF" id="PIRSF038130">
    <property type="entry name" value="TF_WRKY_IIc"/>
    <property type="match status" value="1"/>
</dbReference>
<dbReference type="AlphaFoldDB" id="A0AAD1ZE70"/>
<dbReference type="GO" id="GO:0003700">
    <property type="term" value="F:DNA-binding transcription factor activity"/>
    <property type="evidence" value="ECO:0007669"/>
    <property type="project" value="UniProtKB-UniRule"/>
</dbReference>
<evidence type="ECO:0000256" key="6">
    <source>
        <dbReference type="ARBA" id="ARBA00023242"/>
    </source>
</evidence>
<dbReference type="PROSITE" id="PS50811">
    <property type="entry name" value="WRKY"/>
    <property type="match status" value="1"/>
</dbReference>
<dbReference type="SMART" id="SM00774">
    <property type="entry name" value="WRKY"/>
    <property type="match status" value="1"/>
</dbReference>
<reference evidence="10" key="1">
    <citation type="submission" date="2023-05" db="EMBL/GenBank/DDBJ databases">
        <authorList>
            <person name="Huff M."/>
        </authorList>
    </citation>
    <scope>NUCLEOTIDE SEQUENCE</scope>
</reference>
<dbReference type="GO" id="GO:0005634">
    <property type="term" value="C:nucleus"/>
    <property type="evidence" value="ECO:0007669"/>
    <property type="project" value="UniProtKB-SubCell"/>
</dbReference>
<keyword evidence="4 7" id="KW-0238">DNA-binding</keyword>
<feature type="region of interest" description="Disordered" evidence="8">
    <location>
        <begin position="93"/>
        <end position="146"/>
    </location>
</feature>
<proteinExistence type="inferred from homology"/>
<keyword evidence="11" id="KW-1185">Reference proteome</keyword>
<dbReference type="EMBL" id="OU503044">
    <property type="protein sequence ID" value="CAI9767870.1"/>
    <property type="molecule type" value="Genomic_DNA"/>
</dbReference>
<feature type="region of interest" description="Disordered" evidence="8">
    <location>
        <begin position="1"/>
        <end position="35"/>
    </location>
</feature>
<dbReference type="PANTHER" id="PTHR31221:SF289">
    <property type="entry name" value="WRKY TRANSCRIPTION FACTOR 68"/>
    <property type="match status" value="1"/>
</dbReference>